<dbReference type="EMBL" id="GBRH01258026">
    <property type="protein sequence ID" value="JAD39869.1"/>
    <property type="molecule type" value="Transcribed_RNA"/>
</dbReference>
<reference evidence="1" key="1">
    <citation type="submission" date="2014-09" db="EMBL/GenBank/DDBJ databases">
        <authorList>
            <person name="Magalhaes I.L.F."/>
            <person name="Oliveira U."/>
            <person name="Santos F.R."/>
            <person name="Vidigal T.H.D.A."/>
            <person name="Brescovit A.D."/>
            <person name="Santos A.J."/>
        </authorList>
    </citation>
    <scope>NUCLEOTIDE SEQUENCE</scope>
    <source>
        <tissue evidence="1">Shoot tissue taken approximately 20 cm above the soil surface</tissue>
    </source>
</reference>
<organism evidence="1">
    <name type="scientific">Arundo donax</name>
    <name type="common">Giant reed</name>
    <name type="synonym">Donax arundinaceus</name>
    <dbReference type="NCBI Taxonomy" id="35708"/>
    <lineage>
        <taxon>Eukaryota</taxon>
        <taxon>Viridiplantae</taxon>
        <taxon>Streptophyta</taxon>
        <taxon>Embryophyta</taxon>
        <taxon>Tracheophyta</taxon>
        <taxon>Spermatophyta</taxon>
        <taxon>Magnoliopsida</taxon>
        <taxon>Liliopsida</taxon>
        <taxon>Poales</taxon>
        <taxon>Poaceae</taxon>
        <taxon>PACMAD clade</taxon>
        <taxon>Arundinoideae</taxon>
        <taxon>Arundineae</taxon>
        <taxon>Arundo</taxon>
    </lineage>
</organism>
<reference evidence="1" key="2">
    <citation type="journal article" date="2015" name="Data Brief">
        <title>Shoot transcriptome of the giant reed, Arundo donax.</title>
        <authorList>
            <person name="Barrero R.A."/>
            <person name="Guerrero F.D."/>
            <person name="Moolhuijzen P."/>
            <person name="Goolsby J.A."/>
            <person name="Tidwell J."/>
            <person name="Bellgard S.E."/>
            <person name="Bellgard M.I."/>
        </authorList>
    </citation>
    <scope>NUCLEOTIDE SEQUENCE</scope>
    <source>
        <tissue evidence="1">Shoot tissue taken approximately 20 cm above the soil surface</tissue>
    </source>
</reference>
<evidence type="ECO:0000313" key="1">
    <source>
        <dbReference type="EMBL" id="JAD39869.1"/>
    </source>
</evidence>
<accession>A0A0A8ZKC0</accession>
<name>A0A0A8ZKC0_ARUDO</name>
<sequence length="8" mass="943">MEQPGRPE</sequence>
<protein>
    <submittedName>
        <fullName evidence="1">Uncharacterized protein</fullName>
    </submittedName>
</protein>
<proteinExistence type="predicted"/>